<organism evidence="2 3">
    <name type="scientific">Terrisporobacter muris</name>
    <dbReference type="NCBI Taxonomy" id="2963284"/>
    <lineage>
        <taxon>Bacteria</taxon>
        <taxon>Bacillati</taxon>
        <taxon>Bacillota</taxon>
        <taxon>Clostridia</taxon>
        <taxon>Peptostreptococcales</taxon>
        <taxon>Peptostreptococcaceae</taxon>
        <taxon>Terrisporobacter</taxon>
    </lineage>
</organism>
<evidence type="ECO:0000313" key="2">
    <source>
        <dbReference type="EMBL" id="MCR1824334.1"/>
    </source>
</evidence>
<dbReference type="RefSeq" id="WP_200886378.1">
    <property type="nucleotide sequence ID" value="NZ_JANKBY010000286.1"/>
</dbReference>
<gene>
    <name evidence="2" type="ORF">NSA58_16250</name>
</gene>
<keyword evidence="3" id="KW-1185">Reference proteome</keyword>
<accession>A0A9X2MDD3</accession>
<keyword evidence="1" id="KW-0812">Transmembrane</keyword>
<evidence type="ECO:0000256" key="1">
    <source>
        <dbReference type="SAM" id="Phobius"/>
    </source>
</evidence>
<dbReference type="AlphaFoldDB" id="A0A9X2MDD3"/>
<name>A0A9X2MDD3_9FIRM</name>
<dbReference type="EMBL" id="JANKBY010000286">
    <property type="protein sequence ID" value="MCR1824334.1"/>
    <property type="molecule type" value="Genomic_DNA"/>
</dbReference>
<dbReference type="Proteomes" id="UP001140817">
    <property type="component" value="Unassembled WGS sequence"/>
</dbReference>
<feature type="transmembrane region" description="Helical" evidence="1">
    <location>
        <begin position="6"/>
        <end position="33"/>
    </location>
</feature>
<reference evidence="2" key="1">
    <citation type="submission" date="2022-07" db="EMBL/GenBank/DDBJ databases">
        <title>Enhanced cultured diversity of the mouse gut microbiota enables custom-made synthetic communities.</title>
        <authorList>
            <person name="Afrizal A."/>
        </authorList>
    </citation>
    <scope>NUCLEOTIDE SEQUENCE</scope>
    <source>
        <strain evidence="2">DSM 29186</strain>
    </source>
</reference>
<protein>
    <submittedName>
        <fullName evidence="2">Uncharacterized protein</fullName>
    </submittedName>
</protein>
<sequence>MELGINFTIVGAVMLFVILITIQITLNRIYVILKDIRSLLNIKKTKDRL</sequence>
<keyword evidence="1" id="KW-0472">Membrane</keyword>
<evidence type="ECO:0000313" key="3">
    <source>
        <dbReference type="Proteomes" id="UP001140817"/>
    </source>
</evidence>
<keyword evidence="1" id="KW-1133">Transmembrane helix</keyword>
<comment type="caution">
    <text evidence="2">The sequence shown here is derived from an EMBL/GenBank/DDBJ whole genome shotgun (WGS) entry which is preliminary data.</text>
</comment>
<proteinExistence type="predicted"/>